<dbReference type="GO" id="GO:0004475">
    <property type="term" value="F:mannose-1-phosphate guanylyltransferase (GTP) activity"/>
    <property type="evidence" value="ECO:0007669"/>
    <property type="project" value="UniProtKB-EC"/>
</dbReference>
<dbReference type="Gene3D" id="3.90.550.10">
    <property type="entry name" value="Spore Coat Polysaccharide Biosynthesis Protein SpsA, Chain A"/>
    <property type="match status" value="1"/>
</dbReference>
<dbReference type="InterPro" id="IPR054566">
    <property type="entry name" value="ManC/GMP-like_b-helix"/>
</dbReference>
<dbReference type="InterPro" id="IPR029044">
    <property type="entry name" value="Nucleotide-diphossugar_trans"/>
</dbReference>
<feature type="domain" description="MannoseP isomerase/GMP-like beta-helix" evidence="9">
    <location>
        <begin position="292"/>
        <end position="345"/>
    </location>
</feature>
<dbReference type="Pfam" id="PF00483">
    <property type="entry name" value="NTP_transferase"/>
    <property type="match status" value="1"/>
</dbReference>
<keyword evidence="5" id="KW-0547">Nucleotide-binding</keyword>
<keyword evidence="4 10" id="KW-0548">Nucleotidyltransferase</keyword>
<evidence type="ECO:0000256" key="3">
    <source>
        <dbReference type="ARBA" id="ARBA00022679"/>
    </source>
</evidence>
<dbReference type="CDD" id="cd02509">
    <property type="entry name" value="GDP-M1P_Guanylyltransferase"/>
    <property type="match status" value="1"/>
</dbReference>
<reference evidence="10" key="1">
    <citation type="journal article" date="2020" name="mSystems">
        <title>Genome- and Community-Level Interaction Insights into Carbon Utilization and Element Cycling Functions of Hydrothermarchaeota in Hydrothermal Sediment.</title>
        <authorList>
            <person name="Zhou Z."/>
            <person name="Liu Y."/>
            <person name="Xu W."/>
            <person name="Pan J."/>
            <person name="Luo Z.H."/>
            <person name="Li M."/>
        </authorList>
    </citation>
    <scope>NUCLEOTIDE SEQUENCE [LARGE SCALE GENOMIC DNA]</scope>
    <source>
        <strain evidence="10">SpSt-464</strain>
    </source>
</reference>
<dbReference type="InterPro" id="IPR051161">
    <property type="entry name" value="Mannose-6P_isomerase_type2"/>
</dbReference>
<keyword evidence="6" id="KW-0342">GTP-binding</keyword>
<dbReference type="SUPFAM" id="SSF159283">
    <property type="entry name" value="Guanosine diphospho-D-mannose pyrophosphorylase/mannose-6-phosphate isomerase linker domain"/>
    <property type="match status" value="1"/>
</dbReference>
<name>A0A7C3N595_UNCW3</name>
<evidence type="ECO:0000259" key="9">
    <source>
        <dbReference type="Pfam" id="PF22640"/>
    </source>
</evidence>
<evidence type="ECO:0000256" key="6">
    <source>
        <dbReference type="ARBA" id="ARBA00023134"/>
    </source>
</evidence>
<evidence type="ECO:0000256" key="7">
    <source>
        <dbReference type="ARBA" id="ARBA00047343"/>
    </source>
</evidence>
<sequence>MDNRLYGVILAGGRGERFWPRSKKVRPKQLLPVISKKTMLEETFSRLNNFIPKEKIFVVGTEILKEPIDSLGIFSESNLMYEPFGKNTALAIGFAAIKLRSIDKDSVMLVCPADHSIFPDKDFQKTIQIGFDYALKGNLVTFGITPTRPDEGYGYIELGESLLDEQVYKIKSFKEKPNVKRAISYLKKGNTLWNSGIFLWKTEKLLEGIEKYLPEMYRELVEFEKHIGKSDERESILKLYENSPSTSIDFGVMEQAENIVIVRAQFNWDDVGDWNALERIKNKDKEGNIVEGEVVTLNSKNSIIISDYGLVTVIGVSDLIVVKTENETLVCKKNETGEIKNLLKILEKDEKYKKYL</sequence>
<comment type="catalytic activity">
    <reaction evidence="7">
        <text>alpha-D-mannose 1-phosphate + GTP + H(+) = GDP-alpha-D-mannose + diphosphate</text>
        <dbReference type="Rhea" id="RHEA:15229"/>
        <dbReference type="ChEBI" id="CHEBI:15378"/>
        <dbReference type="ChEBI" id="CHEBI:33019"/>
        <dbReference type="ChEBI" id="CHEBI:37565"/>
        <dbReference type="ChEBI" id="CHEBI:57527"/>
        <dbReference type="ChEBI" id="CHEBI:58409"/>
        <dbReference type="EC" id="2.7.7.13"/>
    </reaction>
</comment>
<gene>
    <name evidence="10" type="ORF">ENS15_01605</name>
</gene>
<accession>A0A7C3N595</accession>
<dbReference type="PANTHER" id="PTHR46390">
    <property type="entry name" value="MANNOSE-1-PHOSPHATE GUANYLYLTRANSFERASE"/>
    <property type="match status" value="1"/>
</dbReference>
<feature type="domain" description="Nucleotidyl transferase" evidence="8">
    <location>
        <begin position="7"/>
        <end position="285"/>
    </location>
</feature>
<organism evidence="10">
    <name type="scientific">candidate division WOR-3 bacterium</name>
    <dbReference type="NCBI Taxonomy" id="2052148"/>
    <lineage>
        <taxon>Bacteria</taxon>
        <taxon>Bacteria division WOR-3</taxon>
    </lineage>
</organism>
<dbReference type="EMBL" id="DSTT01000002">
    <property type="protein sequence ID" value="HFK23338.1"/>
    <property type="molecule type" value="Genomic_DNA"/>
</dbReference>
<evidence type="ECO:0000259" key="8">
    <source>
        <dbReference type="Pfam" id="PF00483"/>
    </source>
</evidence>
<dbReference type="SUPFAM" id="SSF53448">
    <property type="entry name" value="Nucleotide-diphospho-sugar transferases"/>
    <property type="match status" value="1"/>
</dbReference>
<evidence type="ECO:0000313" key="10">
    <source>
        <dbReference type="EMBL" id="HFK23338.1"/>
    </source>
</evidence>
<proteinExistence type="inferred from homology"/>
<dbReference type="PANTHER" id="PTHR46390:SF1">
    <property type="entry name" value="MANNOSE-1-PHOSPHATE GUANYLYLTRANSFERASE"/>
    <property type="match status" value="1"/>
</dbReference>
<evidence type="ECO:0000256" key="2">
    <source>
        <dbReference type="ARBA" id="ARBA00012387"/>
    </source>
</evidence>
<dbReference type="InterPro" id="IPR005835">
    <property type="entry name" value="NTP_transferase_dom"/>
</dbReference>
<comment type="caution">
    <text evidence="10">The sequence shown here is derived from an EMBL/GenBank/DDBJ whole genome shotgun (WGS) entry which is preliminary data.</text>
</comment>
<dbReference type="GO" id="GO:0005525">
    <property type="term" value="F:GTP binding"/>
    <property type="evidence" value="ECO:0007669"/>
    <property type="project" value="UniProtKB-KW"/>
</dbReference>
<protein>
    <recommendedName>
        <fullName evidence="2">mannose-1-phosphate guanylyltransferase</fullName>
        <ecNumber evidence="2">2.7.7.13</ecNumber>
    </recommendedName>
</protein>
<dbReference type="InterPro" id="IPR049577">
    <property type="entry name" value="GMPP_N"/>
</dbReference>
<keyword evidence="3 10" id="KW-0808">Transferase</keyword>
<dbReference type="Pfam" id="PF22640">
    <property type="entry name" value="ManC_GMP_beta-helix"/>
    <property type="match status" value="1"/>
</dbReference>
<comment type="similarity">
    <text evidence="1">Belongs to the mannose-6-phosphate isomerase type 2 family.</text>
</comment>
<evidence type="ECO:0000256" key="1">
    <source>
        <dbReference type="ARBA" id="ARBA00006115"/>
    </source>
</evidence>
<dbReference type="GO" id="GO:0009298">
    <property type="term" value="P:GDP-mannose biosynthetic process"/>
    <property type="evidence" value="ECO:0007669"/>
    <property type="project" value="TreeGrafter"/>
</dbReference>
<dbReference type="AlphaFoldDB" id="A0A7C3N595"/>
<evidence type="ECO:0000256" key="4">
    <source>
        <dbReference type="ARBA" id="ARBA00022695"/>
    </source>
</evidence>
<dbReference type="EC" id="2.7.7.13" evidence="2"/>
<dbReference type="FunFam" id="3.90.550.10:FF:000046">
    <property type="entry name" value="Mannose-1-phosphate guanylyltransferase (GDP)"/>
    <property type="match status" value="1"/>
</dbReference>
<evidence type="ECO:0000256" key="5">
    <source>
        <dbReference type="ARBA" id="ARBA00022741"/>
    </source>
</evidence>